<organism evidence="1 2">
    <name type="scientific">Pseudobacteriovorax antillogorgiicola</name>
    <dbReference type="NCBI Taxonomy" id="1513793"/>
    <lineage>
        <taxon>Bacteria</taxon>
        <taxon>Pseudomonadati</taxon>
        <taxon>Bdellovibrionota</taxon>
        <taxon>Oligoflexia</taxon>
        <taxon>Oligoflexales</taxon>
        <taxon>Pseudobacteriovoracaceae</taxon>
        <taxon>Pseudobacteriovorax</taxon>
    </lineage>
</organism>
<gene>
    <name evidence="1" type="ORF">SAMN06296036_105316</name>
</gene>
<name>A0A1Y6BJZ6_9BACT</name>
<keyword evidence="2" id="KW-1185">Reference proteome</keyword>
<dbReference type="Proteomes" id="UP000192907">
    <property type="component" value="Unassembled WGS sequence"/>
</dbReference>
<dbReference type="OrthoDB" id="9976095at2"/>
<evidence type="ECO:0000313" key="2">
    <source>
        <dbReference type="Proteomes" id="UP000192907"/>
    </source>
</evidence>
<proteinExistence type="predicted"/>
<reference evidence="2" key="1">
    <citation type="submission" date="2017-04" db="EMBL/GenBank/DDBJ databases">
        <authorList>
            <person name="Varghese N."/>
            <person name="Submissions S."/>
        </authorList>
    </citation>
    <scope>NUCLEOTIDE SEQUENCE [LARGE SCALE GENOMIC DNA]</scope>
    <source>
        <strain evidence="2">RKEM611</strain>
    </source>
</reference>
<protein>
    <submittedName>
        <fullName evidence="1">Uncharacterized protein</fullName>
    </submittedName>
</protein>
<dbReference type="AlphaFoldDB" id="A0A1Y6BJZ6"/>
<dbReference type="EMBL" id="FWZT01000005">
    <property type="protein sequence ID" value="SMF14747.1"/>
    <property type="molecule type" value="Genomic_DNA"/>
</dbReference>
<accession>A0A1Y6BJZ6</accession>
<sequence length="203" mass="23365">MKKILACLMLVSQSLTGQTFDDLIDYQSLDHTIELTHFRAGNHDSSGLNEYYFQASLYALAVLKEDRKKDFSERRKVMRDLGEFGDIQLKTLAFWKKANPVPQIDVQGEDIRSLASEAMRTFEISESQVAILARIQLNERNKRFFILGEDTVIGATTYYIIPESLPHKPIIENNTIEIVDKLGTHVKLMTKFDLLDPKKKRKK</sequence>
<dbReference type="RefSeq" id="WP_132317079.1">
    <property type="nucleotide sequence ID" value="NZ_FWZT01000005.1"/>
</dbReference>
<evidence type="ECO:0000313" key="1">
    <source>
        <dbReference type="EMBL" id="SMF14747.1"/>
    </source>
</evidence>